<reference evidence="4" key="1">
    <citation type="submission" date="2016-02" db="EMBL/GenBank/DDBJ databases">
        <authorList>
            <person name="Dunlap C."/>
        </authorList>
    </citation>
    <scope>NUCLEOTIDE SEQUENCE [LARGE SCALE GENOMIC DNA]</scope>
    <source>
        <strain evidence="4">NRRL B-41092</strain>
    </source>
</reference>
<keyword evidence="1" id="KW-0238">DNA-binding</keyword>
<evidence type="ECO:0000259" key="2">
    <source>
        <dbReference type="PROSITE" id="PS50995"/>
    </source>
</evidence>
<comment type="caution">
    <text evidence="3">The sequence shown here is derived from an EMBL/GenBank/DDBJ whole genome shotgun (WGS) entry which is preliminary data.</text>
</comment>
<name>A0A150F6V9_9BACI</name>
<dbReference type="Gene3D" id="1.20.5.420">
    <property type="entry name" value="Immunoglobulin FC, subunit C"/>
    <property type="match status" value="1"/>
</dbReference>
<dbReference type="STRING" id="1793963.AXI58_18060"/>
<dbReference type="PANTHER" id="PTHR33164">
    <property type="entry name" value="TRANSCRIPTIONAL REGULATOR, MARR FAMILY"/>
    <property type="match status" value="1"/>
</dbReference>
<proteinExistence type="predicted"/>
<dbReference type="RefSeq" id="WP_061522163.1">
    <property type="nucleotide sequence ID" value="NZ_JARLZY010000011.1"/>
</dbReference>
<dbReference type="OrthoDB" id="327696at2"/>
<dbReference type="SMART" id="SM00347">
    <property type="entry name" value="HTH_MARR"/>
    <property type="match status" value="1"/>
</dbReference>
<dbReference type="SUPFAM" id="SSF46785">
    <property type="entry name" value="Winged helix' DNA-binding domain"/>
    <property type="match status" value="1"/>
</dbReference>
<accession>A0A150F6V9</accession>
<dbReference type="InterPro" id="IPR000835">
    <property type="entry name" value="HTH_MarR-typ"/>
</dbReference>
<organism evidence="3 4">
    <name type="scientific">Bacillus nakamurai</name>
    <dbReference type="NCBI Taxonomy" id="1793963"/>
    <lineage>
        <taxon>Bacteria</taxon>
        <taxon>Bacillati</taxon>
        <taxon>Bacillota</taxon>
        <taxon>Bacilli</taxon>
        <taxon>Bacillales</taxon>
        <taxon>Bacillaceae</taxon>
        <taxon>Bacillus</taxon>
    </lineage>
</organism>
<dbReference type="GO" id="GO:0006950">
    <property type="term" value="P:response to stress"/>
    <property type="evidence" value="ECO:0007669"/>
    <property type="project" value="TreeGrafter"/>
</dbReference>
<dbReference type="PANTHER" id="PTHR33164:SF99">
    <property type="entry name" value="MARR FAMILY REGULATORY PROTEIN"/>
    <property type="match status" value="1"/>
</dbReference>
<dbReference type="Gene3D" id="1.10.287.100">
    <property type="match status" value="1"/>
</dbReference>
<evidence type="ECO:0000313" key="3">
    <source>
        <dbReference type="EMBL" id="KXZ17657.1"/>
    </source>
</evidence>
<dbReference type="InterPro" id="IPR039422">
    <property type="entry name" value="MarR/SlyA-like"/>
</dbReference>
<dbReference type="AlphaFoldDB" id="A0A150F6V9"/>
<sequence>MKNADQYVSDIQASLQTLLQKIQPEMVESMAKQEVTPAQLFVLASLKKHGSCKVSEIAERMEVKPSAVTLMADRLEQKSLIVRTHNKQDRRVIDISLTNKGEKKFEDVVAGRKAILARSLSVLSEEELIQASKIIQKVADAADNHLTAEDRHEKEKRSCRK</sequence>
<keyword evidence="4" id="KW-1185">Reference proteome</keyword>
<dbReference type="Proteomes" id="UP000075430">
    <property type="component" value="Unassembled WGS sequence"/>
</dbReference>
<gene>
    <name evidence="3" type="ORF">AXI58_18060</name>
</gene>
<dbReference type="PRINTS" id="PR00598">
    <property type="entry name" value="HTHMARR"/>
</dbReference>
<dbReference type="EMBL" id="LSBA01000019">
    <property type="protein sequence ID" value="KXZ17657.1"/>
    <property type="molecule type" value="Genomic_DNA"/>
</dbReference>
<dbReference type="Gene3D" id="1.10.10.10">
    <property type="entry name" value="Winged helix-like DNA-binding domain superfamily/Winged helix DNA-binding domain"/>
    <property type="match status" value="1"/>
</dbReference>
<dbReference type="PROSITE" id="PS50995">
    <property type="entry name" value="HTH_MARR_2"/>
    <property type="match status" value="1"/>
</dbReference>
<dbReference type="InterPro" id="IPR036388">
    <property type="entry name" value="WH-like_DNA-bd_sf"/>
</dbReference>
<dbReference type="GO" id="GO:0003677">
    <property type="term" value="F:DNA binding"/>
    <property type="evidence" value="ECO:0007669"/>
    <property type="project" value="UniProtKB-KW"/>
</dbReference>
<protein>
    <submittedName>
        <fullName evidence="3">MarR family transcriptional regulator</fullName>
    </submittedName>
</protein>
<dbReference type="GO" id="GO:0003700">
    <property type="term" value="F:DNA-binding transcription factor activity"/>
    <property type="evidence" value="ECO:0007669"/>
    <property type="project" value="InterPro"/>
</dbReference>
<evidence type="ECO:0000313" key="4">
    <source>
        <dbReference type="Proteomes" id="UP000075430"/>
    </source>
</evidence>
<dbReference type="Pfam" id="PF01047">
    <property type="entry name" value="MarR"/>
    <property type="match status" value="1"/>
</dbReference>
<evidence type="ECO:0000256" key="1">
    <source>
        <dbReference type="ARBA" id="ARBA00023125"/>
    </source>
</evidence>
<feature type="domain" description="HTH marR-type" evidence="2">
    <location>
        <begin position="1"/>
        <end position="140"/>
    </location>
</feature>
<dbReference type="InterPro" id="IPR036390">
    <property type="entry name" value="WH_DNA-bd_sf"/>
</dbReference>